<organism evidence="1 2">
    <name type="scientific">Rousettus aegyptiacus</name>
    <name type="common">Egyptian fruit bat</name>
    <name type="synonym">Pteropus aegyptiacus</name>
    <dbReference type="NCBI Taxonomy" id="9407"/>
    <lineage>
        <taxon>Eukaryota</taxon>
        <taxon>Metazoa</taxon>
        <taxon>Chordata</taxon>
        <taxon>Craniata</taxon>
        <taxon>Vertebrata</taxon>
        <taxon>Euteleostomi</taxon>
        <taxon>Mammalia</taxon>
        <taxon>Eutheria</taxon>
        <taxon>Laurasiatheria</taxon>
        <taxon>Chiroptera</taxon>
        <taxon>Yinpterochiroptera</taxon>
        <taxon>Pteropodoidea</taxon>
        <taxon>Pteropodidae</taxon>
        <taxon>Rousettinae</taxon>
        <taxon>Rousettus</taxon>
    </lineage>
</organism>
<gene>
    <name evidence="1" type="ORF">HJG63_011813</name>
</gene>
<keyword evidence="2" id="KW-1185">Reference proteome</keyword>
<accession>A0A7J8FIF2</accession>
<sequence>MAQLGPQPKAGHRLCPSLCSSRGPARPGATARALRTHSESRVCFQCPKTLRAPPFAFLPGPWRLLSPLLAHSLLSPGRLQSWNRADGFFQRITRFGSCLPFRGWTAHFWSALSHIPLSDGPQLFIRHLLRDVLAAPRFCISLRT</sequence>
<reference evidence="1 2" key="1">
    <citation type="journal article" date="2020" name="Nature">
        <title>Six reference-quality genomes reveal evolution of bat adaptations.</title>
        <authorList>
            <person name="Jebb D."/>
            <person name="Huang Z."/>
            <person name="Pippel M."/>
            <person name="Hughes G.M."/>
            <person name="Lavrichenko K."/>
            <person name="Devanna P."/>
            <person name="Winkler S."/>
            <person name="Jermiin L.S."/>
            <person name="Skirmuntt E.C."/>
            <person name="Katzourakis A."/>
            <person name="Burkitt-Gray L."/>
            <person name="Ray D.A."/>
            <person name="Sullivan K.A.M."/>
            <person name="Roscito J.G."/>
            <person name="Kirilenko B.M."/>
            <person name="Davalos L.M."/>
            <person name="Corthals A.P."/>
            <person name="Power M.L."/>
            <person name="Jones G."/>
            <person name="Ransome R.D."/>
            <person name="Dechmann D.K.N."/>
            <person name="Locatelli A.G."/>
            <person name="Puechmaille S.J."/>
            <person name="Fedrigo O."/>
            <person name="Jarvis E.D."/>
            <person name="Hiller M."/>
            <person name="Vernes S.C."/>
            <person name="Myers E.W."/>
            <person name="Teeling E.C."/>
        </authorList>
    </citation>
    <scope>NUCLEOTIDE SEQUENCE [LARGE SCALE GENOMIC DNA]</scope>
    <source>
        <strain evidence="1">MRouAeg1</strain>
        <tissue evidence="1">Muscle</tissue>
    </source>
</reference>
<name>A0A7J8FIF2_ROUAE</name>
<proteinExistence type="predicted"/>
<dbReference type="Proteomes" id="UP000593571">
    <property type="component" value="Unassembled WGS sequence"/>
</dbReference>
<dbReference type="EMBL" id="JACASE010000007">
    <property type="protein sequence ID" value="KAF6447351.1"/>
    <property type="molecule type" value="Genomic_DNA"/>
</dbReference>
<comment type="caution">
    <text evidence="1">The sequence shown here is derived from an EMBL/GenBank/DDBJ whole genome shotgun (WGS) entry which is preliminary data.</text>
</comment>
<evidence type="ECO:0000313" key="2">
    <source>
        <dbReference type="Proteomes" id="UP000593571"/>
    </source>
</evidence>
<protein>
    <submittedName>
        <fullName evidence="1">Uncharacterized protein</fullName>
    </submittedName>
</protein>
<evidence type="ECO:0000313" key="1">
    <source>
        <dbReference type="EMBL" id="KAF6447351.1"/>
    </source>
</evidence>
<dbReference type="AlphaFoldDB" id="A0A7J8FIF2"/>